<dbReference type="PANTHER" id="PTHR18964:SF149">
    <property type="entry name" value="BIFUNCTIONAL UDP-N-ACETYLGLUCOSAMINE 2-EPIMERASE_N-ACETYLMANNOSAMINE KINASE"/>
    <property type="match status" value="1"/>
</dbReference>
<dbReference type="InterPro" id="IPR043129">
    <property type="entry name" value="ATPase_NBD"/>
</dbReference>
<dbReference type="Proteomes" id="UP000255098">
    <property type="component" value="Unassembled WGS sequence"/>
</dbReference>
<reference evidence="2 3" key="1">
    <citation type="submission" date="2018-06" db="EMBL/GenBank/DDBJ databases">
        <authorList>
            <consortium name="Pathogen Informatics"/>
            <person name="Doyle S."/>
        </authorList>
    </citation>
    <scope>NUCLEOTIDE SEQUENCE [LARGE SCALE GENOMIC DNA]</scope>
    <source>
        <strain evidence="3">NCTC 11297</strain>
    </source>
</reference>
<sequence length="403" mass="46294">MARERKQDKSFVKEQQLGKVYQLIEQFEEISRIDLSKLSRLAPATITSLTRKLIDQKLIMEKAVRNTEHRGRPAIGLCVSPFYWQSLCAILTEDRFDMFLCELDGTLIAEQSFHLTLENIANLSTALIDCVERFIQQTQCQTERIITFSVAVTGQLDEQMAYCYPLGNRILHLDLKSLFQNHFNLPVVITDYFETWLFAESSVGSVIGCENVLFLQLNDRVNLSVLSEGDVICCNQQAKINVDKLIAPQLHPLQTKLNPRLGEIERYQIINQITHKAIYQLIDLLYPDNQCNDNNEKIRFLCRKIDLQESNALSILHLVTDVTAYLILCLVDMFSPKKVMLDSSLLLAKEVFLSRLNQRLSLFHCNVEIVISRYEWNSPEVLTAAIKQRLYDGSLLGHLAQNH</sequence>
<dbReference type="Gene3D" id="3.30.420.40">
    <property type="match status" value="2"/>
</dbReference>
<gene>
    <name evidence="2" type="primary">mlc_2</name>
    <name evidence="2" type="ORF">NCTC11297_01472</name>
</gene>
<dbReference type="Pfam" id="PF00480">
    <property type="entry name" value="ROK"/>
    <property type="match status" value="1"/>
</dbReference>
<dbReference type="InterPro" id="IPR036390">
    <property type="entry name" value="WH_DNA-bd_sf"/>
</dbReference>
<dbReference type="GeneID" id="300133671"/>
<dbReference type="GO" id="GO:0003677">
    <property type="term" value="F:DNA binding"/>
    <property type="evidence" value="ECO:0007669"/>
    <property type="project" value="TreeGrafter"/>
</dbReference>
<dbReference type="RefSeq" id="WP_115249629.1">
    <property type="nucleotide sequence ID" value="NZ_JBMMGE010000007.1"/>
</dbReference>
<dbReference type="SUPFAM" id="SSF53067">
    <property type="entry name" value="Actin-like ATPase domain"/>
    <property type="match status" value="2"/>
</dbReference>
<dbReference type="Gene3D" id="1.10.10.10">
    <property type="entry name" value="Winged helix-like DNA-binding domain superfamily/Winged helix DNA-binding domain"/>
    <property type="match status" value="1"/>
</dbReference>
<dbReference type="GO" id="GO:0006351">
    <property type="term" value="P:DNA-templated transcription"/>
    <property type="evidence" value="ECO:0007669"/>
    <property type="project" value="TreeGrafter"/>
</dbReference>
<dbReference type="InterPro" id="IPR036388">
    <property type="entry name" value="WH-like_DNA-bd_sf"/>
</dbReference>
<dbReference type="AlphaFoldDB" id="A0A379ARU8"/>
<comment type="similarity">
    <text evidence="1">Belongs to the ROK (NagC/XylR) family.</text>
</comment>
<dbReference type="SUPFAM" id="SSF46785">
    <property type="entry name" value="Winged helix' DNA-binding domain"/>
    <property type="match status" value="1"/>
</dbReference>
<protein>
    <submittedName>
        <fullName evidence="2">Protein Mlc</fullName>
    </submittedName>
</protein>
<evidence type="ECO:0000313" key="2">
    <source>
        <dbReference type="EMBL" id="SUB24428.1"/>
    </source>
</evidence>
<keyword evidence="3" id="KW-1185">Reference proteome</keyword>
<dbReference type="InterPro" id="IPR000600">
    <property type="entry name" value="ROK"/>
</dbReference>
<evidence type="ECO:0000256" key="1">
    <source>
        <dbReference type="ARBA" id="ARBA00006479"/>
    </source>
</evidence>
<dbReference type="PANTHER" id="PTHR18964">
    <property type="entry name" value="ROK (REPRESSOR, ORF, KINASE) FAMILY"/>
    <property type="match status" value="1"/>
</dbReference>
<accession>A0A379ARU8</accession>
<name>A0A379ARU8_AVIAV</name>
<organism evidence="2 3">
    <name type="scientific">Avibacterium avium</name>
    <name type="common">Pasteurella avium</name>
    <dbReference type="NCBI Taxonomy" id="751"/>
    <lineage>
        <taxon>Bacteria</taxon>
        <taxon>Pseudomonadati</taxon>
        <taxon>Pseudomonadota</taxon>
        <taxon>Gammaproteobacteria</taxon>
        <taxon>Pasteurellales</taxon>
        <taxon>Pasteurellaceae</taxon>
        <taxon>Avibacterium</taxon>
    </lineage>
</organism>
<proteinExistence type="inferred from homology"/>
<evidence type="ECO:0000313" key="3">
    <source>
        <dbReference type="Proteomes" id="UP000255098"/>
    </source>
</evidence>
<dbReference type="EMBL" id="UGSP01000001">
    <property type="protein sequence ID" value="SUB24428.1"/>
    <property type="molecule type" value="Genomic_DNA"/>
</dbReference>